<evidence type="ECO:0000313" key="3">
    <source>
        <dbReference type="Proteomes" id="UP001367676"/>
    </source>
</evidence>
<dbReference type="AlphaFoldDB" id="A0AAN9TEC1"/>
<dbReference type="InterPro" id="IPR036047">
    <property type="entry name" value="F-box-like_dom_sf"/>
</dbReference>
<dbReference type="EMBL" id="JBBCAQ010000034">
    <property type="protein sequence ID" value="KAK7580323.1"/>
    <property type="molecule type" value="Genomic_DNA"/>
</dbReference>
<accession>A0AAN9TEC1</accession>
<dbReference type="PANTHER" id="PTHR13252:SF9">
    <property type="entry name" value="F-BOX ONLY PROTEIN 28"/>
    <property type="match status" value="1"/>
</dbReference>
<comment type="caution">
    <text evidence="2">The sequence shown here is derived from an EMBL/GenBank/DDBJ whole genome shotgun (WGS) entry which is preliminary data.</text>
</comment>
<dbReference type="Gene3D" id="1.20.1280.50">
    <property type="match status" value="1"/>
</dbReference>
<dbReference type="GO" id="GO:0000209">
    <property type="term" value="P:protein polyubiquitination"/>
    <property type="evidence" value="ECO:0007669"/>
    <property type="project" value="TreeGrafter"/>
</dbReference>
<dbReference type="InterPro" id="IPR039719">
    <property type="entry name" value="FBXO28"/>
</dbReference>
<dbReference type="SUPFAM" id="SSF81383">
    <property type="entry name" value="F-box domain"/>
    <property type="match status" value="1"/>
</dbReference>
<dbReference type="Pfam" id="PF12937">
    <property type="entry name" value="F-box-like"/>
    <property type="match status" value="1"/>
</dbReference>
<gene>
    <name evidence="2" type="ORF">V9T40_000952</name>
</gene>
<organism evidence="2 3">
    <name type="scientific">Parthenolecanium corni</name>
    <dbReference type="NCBI Taxonomy" id="536013"/>
    <lineage>
        <taxon>Eukaryota</taxon>
        <taxon>Metazoa</taxon>
        <taxon>Ecdysozoa</taxon>
        <taxon>Arthropoda</taxon>
        <taxon>Hexapoda</taxon>
        <taxon>Insecta</taxon>
        <taxon>Pterygota</taxon>
        <taxon>Neoptera</taxon>
        <taxon>Paraneoptera</taxon>
        <taxon>Hemiptera</taxon>
        <taxon>Sternorrhyncha</taxon>
        <taxon>Coccoidea</taxon>
        <taxon>Coccidae</taxon>
        <taxon>Parthenolecanium</taxon>
    </lineage>
</organism>
<keyword evidence="3" id="KW-1185">Reference proteome</keyword>
<evidence type="ECO:0000259" key="1">
    <source>
        <dbReference type="PROSITE" id="PS50181"/>
    </source>
</evidence>
<protein>
    <recommendedName>
        <fullName evidence="1">F-box domain-containing protein</fullName>
    </recommendedName>
</protein>
<dbReference type="PROSITE" id="PS50181">
    <property type="entry name" value="FBOX"/>
    <property type="match status" value="1"/>
</dbReference>
<dbReference type="Proteomes" id="UP001367676">
    <property type="component" value="Unassembled WGS sequence"/>
</dbReference>
<name>A0AAN9TEC1_9HEMI</name>
<dbReference type="PANTHER" id="PTHR13252">
    <property type="entry name" value="F-BOX ONLY PROTEIN 28"/>
    <property type="match status" value="1"/>
</dbReference>
<dbReference type="CDD" id="cd22100">
    <property type="entry name" value="F-box_FBXO28"/>
    <property type="match status" value="1"/>
</dbReference>
<reference evidence="2 3" key="1">
    <citation type="submission" date="2024-03" db="EMBL/GenBank/DDBJ databases">
        <title>Adaptation during the transition from Ophiocordyceps entomopathogen to insect associate is accompanied by gene loss and intensified selection.</title>
        <authorList>
            <person name="Ward C.M."/>
            <person name="Onetto C.A."/>
            <person name="Borneman A.R."/>
        </authorList>
    </citation>
    <scope>NUCLEOTIDE SEQUENCE [LARGE SCALE GENOMIC DNA]</scope>
    <source>
        <strain evidence="2">AWRI1</strain>
        <tissue evidence="2">Single Adult Female</tissue>
    </source>
</reference>
<evidence type="ECO:0000313" key="2">
    <source>
        <dbReference type="EMBL" id="KAK7580323.1"/>
    </source>
</evidence>
<proteinExistence type="predicted"/>
<feature type="domain" description="F-box" evidence="1">
    <location>
        <begin position="1"/>
        <end position="37"/>
    </location>
</feature>
<sequence length="333" mass="38592">MPELLDLPELVLDHIFSNLTYDEIARNRAVCRRFNEMGWHYLNKGFVLAEKYQNSLLKSVKAQLPRRESERRKHPLSKKCDVLMAIETRLSMLSMAFSRFVESKQCCFIPGKVIDELFRVMKSLDIDSSKEPQAPHQILQELRDVSTMAIEYFDEKIAPILRKKEMMALGNIRGISVFDMPCEVGTTLKIDSGRFDLNLGSRALVHRQSVEKIVKDCCARIIKKNEDTKSSRKWRAGRKILSSLTRVVRRQERVIKELQETVTEQAVRLSNNDTIINDLKRQQDEWKNHHSFSNNFSDLPKSGKSTYYIDSESIDVNCIVGARLYIFRTSVIT</sequence>
<dbReference type="InterPro" id="IPR001810">
    <property type="entry name" value="F-box_dom"/>
</dbReference>